<proteinExistence type="inferred from homology"/>
<reference evidence="6" key="1">
    <citation type="journal article" date="2023" name="Genome Biol. Evol.">
        <title>First Whole Genome Sequence and Flow Cytometry Genome Size Data for the Lichen-Forming Fungus Ramalina farinacea (Ascomycota).</title>
        <authorList>
            <person name="Llewellyn T."/>
            <person name="Mian S."/>
            <person name="Hill R."/>
            <person name="Leitch I.J."/>
            <person name="Gaya E."/>
        </authorList>
    </citation>
    <scope>NUCLEOTIDE SEQUENCE</scope>
    <source>
        <strain evidence="6">LIQ254RAFAR</strain>
    </source>
</reference>
<dbReference type="FunFam" id="2.20.25.10:FF:000011">
    <property type="entry name" value="peptide-N(4)-(N-acetyl-beta- glucosaminyl)asparagine amidase"/>
    <property type="match status" value="1"/>
</dbReference>
<keyword evidence="3" id="KW-0862">Zinc</keyword>
<dbReference type="Gene3D" id="3.10.620.30">
    <property type="match status" value="2"/>
</dbReference>
<dbReference type="Gene3D" id="2.20.25.10">
    <property type="match status" value="1"/>
</dbReference>
<dbReference type="EC" id="3.5.1.52" evidence="6"/>
<dbReference type="SUPFAM" id="SSF54001">
    <property type="entry name" value="Cysteine proteinases"/>
    <property type="match status" value="1"/>
</dbReference>
<evidence type="ECO:0000313" key="6">
    <source>
        <dbReference type="EMBL" id="MDI1490957.1"/>
    </source>
</evidence>
<keyword evidence="6" id="KW-0378">Hydrolase</keyword>
<name>A0AA43QRR4_9LECA</name>
<comment type="caution">
    <text evidence="6">The sequence shown here is derived from an EMBL/GenBank/DDBJ whole genome shotgun (WGS) entry which is preliminary data.</text>
</comment>
<feature type="compositionally biased region" description="Gly residues" evidence="4">
    <location>
        <begin position="300"/>
        <end position="320"/>
    </location>
</feature>
<dbReference type="GO" id="GO:0005634">
    <property type="term" value="C:nucleus"/>
    <property type="evidence" value="ECO:0007669"/>
    <property type="project" value="TreeGrafter"/>
</dbReference>
<dbReference type="InterPro" id="IPR038765">
    <property type="entry name" value="Papain-like_cys_pep_sf"/>
</dbReference>
<dbReference type="PANTHER" id="PTHR12143">
    <property type="entry name" value="PEPTIDE N-GLYCANASE PNGASE -RELATED"/>
    <property type="match status" value="1"/>
</dbReference>
<dbReference type="InterPro" id="IPR050883">
    <property type="entry name" value="PNGase"/>
</dbReference>
<feature type="compositionally biased region" description="Pro residues" evidence="4">
    <location>
        <begin position="351"/>
        <end position="373"/>
    </location>
</feature>
<dbReference type="Proteomes" id="UP001161017">
    <property type="component" value="Unassembled WGS sequence"/>
</dbReference>
<feature type="compositionally biased region" description="Basic and acidic residues" evidence="4">
    <location>
        <begin position="324"/>
        <end position="343"/>
    </location>
</feature>
<organism evidence="6 7">
    <name type="scientific">Ramalina farinacea</name>
    <dbReference type="NCBI Taxonomy" id="258253"/>
    <lineage>
        <taxon>Eukaryota</taxon>
        <taxon>Fungi</taxon>
        <taxon>Dikarya</taxon>
        <taxon>Ascomycota</taxon>
        <taxon>Pezizomycotina</taxon>
        <taxon>Lecanoromycetes</taxon>
        <taxon>OSLEUM clade</taxon>
        <taxon>Lecanoromycetidae</taxon>
        <taxon>Lecanorales</taxon>
        <taxon>Lecanorineae</taxon>
        <taxon>Ramalinaceae</taxon>
        <taxon>Ramalina</taxon>
    </lineage>
</organism>
<protein>
    <submittedName>
        <fullName evidence="6">Protein png1</fullName>
        <ecNumber evidence="6">3.5.1.52</ecNumber>
    </submittedName>
</protein>
<gene>
    <name evidence="6" type="primary">png1</name>
    <name evidence="6" type="ORF">OHK93_002162</name>
</gene>
<evidence type="ECO:0000256" key="4">
    <source>
        <dbReference type="SAM" id="MobiDB-lite"/>
    </source>
</evidence>
<dbReference type="GO" id="GO:0006516">
    <property type="term" value="P:glycoprotein catabolic process"/>
    <property type="evidence" value="ECO:0007669"/>
    <property type="project" value="TreeGrafter"/>
</dbReference>
<feature type="region of interest" description="Disordered" evidence="4">
    <location>
        <begin position="289"/>
        <end position="373"/>
    </location>
</feature>
<keyword evidence="7" id="KW-1185">Reference proteome</keyword>
<dbReference type="GO" id="GO:0046872">
    <property type="term" value="F:metal ion binding"/>
    <property type="evidence" value="ECO:0007669"/>
    <property type="project" value="UniProtKB-KW"/>
</dbReference>
<keyword evidence="2" id="KW-0479">Metal-binding</keyword>
<dbReference type="AlphaFoldDB" id="A0AA43QRR4"/>
<evidence type="ECO:0000256" key="2">
    <source>
        <dbReference type="ARBA" id="ARBA00022723"/>
    </source>
</evidence>
<dbReference type="GO" id="GO:0000224">
    <property type="term" value="F:peptide-N4-(N-acetyl-beta-glucosaminyl)asparagine amidase activity"/>
    <property type="evidence" value="ECO:0007669"/>
    <property type="project" value="UniProtKB-EC"/>
</dbReference>
<evidence type="ECO:0000256" key="3">
    <source>
        <dbReference type="ARBA" id="ARBA00022833"/>
    </source>
</evidence>
<dbReference type="PANTHER" id="PTHR12143:SF19">
    <property type="entry name" value="PEPTIDE-N(4)-(N-ACETYL-BETA-GLUCOSAMINYL)ASPARAGINE AMIDASE"/>
    <property type="match status" value="1"/>
</dbReference>
<evidence type="ECO:0000259" key="5">
    <source>
        <dbReference type="Pfam" id="PF03835"/>
    </source>
</evidence>
<feature type="domain" description="Rad4/PNGase transglutaminase-like fold" evidence="5">
    <location>
        <begin position="177"/>
        <end position="274"/>
    </location>
</feature>
<sequence>MPTPPQDERSWKFRNKLVTLSHTPMKYENPGLLDDALKHIPLDRIYGEAEDESNLLRAEALSLGPNKKPEWGYQDCVIRSLLKWFRRSFFTFVCNPPCSHCGLPTSFASQVPPTDDERARGGAKVEAYQCTGCPNVERFPRYGEVWTLLETRRGRVGEWANCFSMLCRAVGGRVRWRRWIHVDACEEAWDNPRLYSEGWNKKMSYCIAFSTDGATDVTRRYVRNHAAHGNERNRCPEEVLLFIINEIRRMRRENTLKDDRKKLLIEDEREERELRAYVIKSLAAEIGKMMPGGSQHENNSGGGGGGGGGGGAGGSGGASGGEAQKLEERQEAERAWREARGEVVRQGSSPLPHPPAGQAPQPPPGPPPGRQGP</sequence>
<dbReference type="Pfam" id="PF03835">
    <property type="entry name" value="Rad4"/>
    <property type="match status" value="1"/>
</dbReference>
<dbReference type="EMBL" id="JAPUFD010000013">
    <property type="protein sequence ID" value="MDI1490957.1"/>
    <property type="molecule type" value="Genomic_DNA"/>
</dbReference>
<accession>A0AA43QRR4</accession>
<comment type="similarity">
    <text evidence="1">Belongs to the transglutaminase-like superfamily. PNGase family.</text>
</comment>
<evidence type="ECO:0000256" key="1">
    <source>
        <dbReference type="ARBA" id="ARBA00009390"/>
    </source>
</evidence>
<dbReference type="InterPro" id="IPR018325">
    <property type="entry name" value="Rad4/PNGase_transGLS-fold"/>
</dbReference>
<evidence type="ECO:0000313" key="7">
    <source>
        <dbReference type="Proteomes" id="UP001161017"/>
    </source>
</evidence>
<dbReference type="GO" id="GO:0005829">
    <property type="term" value="C:cytosol"/>
    <property type="evidence" value="ECO:0007669"/>
    <property type="project" value="TreeGrafter"/>
</dbReference>